<dbReference type="InterPro" id="IPR008778">
    <property type="entry name" value="Pirin_C_dom"/>
</dbReference>
<protein>
    <submittedName>
        <fullName evidence="5">ARAD1C02860p</fullName>
    </submittedName>
</protein>
<feature type="domain" description="Pirin N-terminal" evidence="3">
    <location>
        <begin position="92"/>
        <end position="188"/>
    </location>
</feature>
<dbReference type="SUPFAM" id="SSF51182">
    <property type="entry name" value="RmlC-like cupins"/>
    <property type="match status" value="1"/>
</dbReference>
<evidence type="ECO:0000259" key="3">
    <source>
        <dbReference type="Pfam" id="PF02678"/>
    </source>
</evidence>
<dbReference type="Pfam" id="PF02678">
    <property type="entry name" value="Pirin"/>
    <property type="match status" value="1"/>
</dbReference>
<dbReference type="AlphaFoldDB" id="A0A060SZR9"/>
<evidence type="ECO:0000313" key="5">
    <source>
        <dbReference type="EMBL" id="CDP34019.1"/>
    </source>
</evidence>
<reference evidence="5" key="1">
    <citation type="submission" date="2014-02" db="EMBL/GenBank/DDBJ databases">
        <authorList>
            <person name="Genoscope - CEA"/>
        </authorList>
    </citation>
    <scope>NUCLEOTIDE SEQUENCE</scope>
    <source>
        <strain evidence="5">LS3</strain>
    </source>
</reference>
<comment type="similarity">
    <text evidence="1 2">Belongs to the pirin family.</text>
</comment>
<evidence type="ECO:0000256" key="2">
    <source>
        <dbReference type="RuleBase" id="RU003457"/>
    </source>
</evidence>
<dbReference type="PANTHER" id="PTHR13903:SF8">
    <property type="entry name" value="PIRIN"/>
    <property type="match status" value="1"/>
</dbReference>
<dbReference type="InterPro" id="IPR003829">
    <property type="entry name" value="Pirin_N_dom"/>
</dbReference>
<dbReference type="EMBL" id="HG937693">
    <property type="protein sequence ID" value="CDP34019.1"/>
    <property type="molecule type" value="Genomic_DNA"/>
</dbReference>
<feature type="domain" description="Pirin C-terminal" evidence="4">
    <location>
        <begin position="244"/>
        <end position="346"/>
    </location>
</feature>
<dbReference type="Pfam" id="PF05726">
    <property type="entry name" value="Pirin_C"/>
    <property type="match status" value="1"/>
</dbReference>
<name>A0A060SZR9_BLAAD</name>
<dbReference type="InterPro" id="IPR014710">
    <property type="entry name" value="RmlC-like_jellyroll"/>
</dbReference>
<dbReference type="Gene3D" id="2.60.120.10">
    <property type="entry name" value="Jelly Rolls"/>
    <property type="match status" value="2"/>
</dbReference>
<dbReference type="CDD" id="cd02247">
    <property type="entry name" value="cupin_pirin_C"/>
    <property type="match status" value="1"/>
</dbReference>
<proteinExistence type="inferred from homology"/>
<reference evidence="5" key="2">
    <citation type="submission" date="2014-06" db="EMBL/GenBank/DDBJ databases">
        <title>The complete genome of Blastobotrys (Arxula) adeninivorans LS3 - a yeast of biotechnological interest.</title>
        <authorList>
            <person name="Kunze G."/>
            <person name="Gaillardin C."/>
            <person name="Czernicka M."/>
            <person name="Durrens P."/>
            <person name="Martin T."/>
            <person name="Boer E."/>
            <person name="Gabaldon T."/>
            <person name="Cruz J."/>
            <person name="Talla E."/>
            <person name="Marck C."/>
            <person name="Goffeau A."/>
            <person name="Barbe V."/>
            <person name="Baret P."/>
            <person name="Baronian K."/>
            <person name="Beier S."/>
            <person name="Bleykasten C."/>
            <person name="Bode R."/>
            <person name="Casaregola S."/>
            <person name="Despons L."/>
            <person name="Fairhead C."/>
            <person name="Giersberg M."/>
            <person name="Gierski P."/>
            <person name="Hahnel U."/>
            <person name="Hartmann A."/>
            <person name="Jankowska D."/>
            <person name="Jubin C."/>
            <person name="Jung P."/>
            <person name="Lafontaine I."/>
            <person name="Leh-Louis V."/>
            <person name="Lemaire M."/>
            <person name="Marcet-Houben M."/>
            <person name="Mascher M."/>
            <person name="Morel G."/>
            <person name="Richard G.-F."/>
            <person name="Riechen J."/>
            <person name="Sacerdot C."/>
            <person name="Sarkar A."/>
            <person name="Savel G."/>
            <person name="Schacherer J."/>
            <person name="Sherman D."/>
            <person name="Straub M.-L."/>
            <person name="Stein N."/>
            <person name="Thierry A."/>
            <person name="Trautwein-Schult A."/>
            <person name="Westhof E."/>
            <person name="Worch S."/>
            <person name="Dujon B."/>
            <person name="Souciet J.-L."/>
            <person name="Wincker P."/>
            <person name="Scholz U."/>
            <person name="Neuveglise N."/>
        </authorList>
    </citation>
    <scope>NUCLEOTIDE SEQUENCE</scope>
    <source>
        <strain evidence="5">LS3</strain>
    </source>
</reference>
<dbReference type="CDD" id="cd02909">
    <property type="entry name" value="cupin_pirin_N"/>
    <property type="match status" value="1"/>
</dbReference>
<dbReference type="InterPro" id="IPR011051">
    <property type="entry name" value="RmlC_Cupin_sf"/>
</dbReference>
<evidence type="ECO:0000256" key="1">
    <source>
        <dbReference type="ARBA" id="ARBA00008416"/>
    </source>
</evidence>
<sequence>MHYWPHVIITVSARDTVPSASMRLEMKQSGDYKRVISGRDKPLSSISIQFNKLTDINTNASKTTSQMSATRFVPRAIQKLFLAVEQNEGVGARVRRSIGGLNVRNFSPFLVLDHLTKAGGGFPDHPHRGQETITYVLSGAVDHEDFTGSKGTIRRGDLQFMTAGRGIVHAEMFNEETKEAPEMMQLWVDLPAELKEVEPRYRDLRAEEIPIAKPDDKVEIKVISGESYGVKSVQDLAYTPMSMYDYKVQPGGVVRQEVPEGWNTFLYVLKGGIKVNGEKVDQYNACLFKPEGNGVEFAVPVDGQESRVILYGGKILDQDIVQHGPFVETSRDRIVKAFMDYQTGSNGFERASSWTSEIGKRKIKLNRDE</sequence>
<gene>
    <name evidence="5" type="ORF">GNLVRS02_ARAD1C02860g</name>
</gene>
<dbReference type="PhylomeDB" id="A0A060SZR9"/>
<accession>A0A060SZR9</accession>
<evidence type="ECO:0000259" key="4">
    <source>
        <dbReference type="Pfam" id="PF05726"/>
    </source>
</evidence>
<dbReference type="InterPro" id="IPR012093">
    <property type="entry name" value="Pirin"/>
</dbReference>
<dbReference type="PANTHER" id="PTHR13903">
    <property type="entry name" value="PIRIN-RELATED"/>
    <property type="match status" value="1"/>
</dbReference>
<organism evidence="5">
    <name type="scientific">Blastobotrys adeninivorans</name>
    <name type="common">Yeast</name>
    <name type="synonym">Arxula adeninivorans</name>
    <dbReference type="NCBI Taxonomy" id="409370"/>
    <lineage>
        <taxon>Eukaryota</taxon>
        <taxon>Fungi</taxon>
        <taxon>Dikarya</taxon>
        <taxon>Ascomycota</taxon>
        <taxon>Saccharomycotina</taxon>
        <taxon>Dipodascomycetes</taxon>
        <taxon>Dipodascales</taxon>
        <taxon>Trichomonascaceae</taxon>
        <taxon>Blastobotrys</taxon>
    </lineage>
</organism>